<dbReference type="Gene3D" id="3.30.1360.120">
    <property type="entry name" value="Probable tRNA modification gtpase trme, domain 1"/>
    <property type="match status" value="1"/>
</dbReference>
<keyword evidence="4 7" id="KW-0808">Transferase</keyword>
<dbReference type="PANTHER" id="PTHR43757">
    <property type="entry name" value="AMINOMETHYLTRANSFERASE"/>
    <property type="match status" value="1"/>
</dbReference>
<dbReference type="Gene3D" id="2.40.30.110">
    <property type="entry name" value="Aminomethyltransferase beta-barrel domains"/>
    <property type="match status" value="1"/>
</dbReference>
<dbReference type="Gene3D" id="3.30.70.1400">
    <property type="entry name" value="Aminomethyltransferase beta-barrel domains"/>
    <property type="match status" value="1"/>
</dbReference>
<dbReference type="EMBL" id="CP063304">
    <property type="protein sequence ID" value="QOV18399.1"/>
    <property type="molecule type" value="Genomic_DNA"/>
</dbReference>
<keyword evidence="3 7" id="KW-0032">Aminotransferase</keyword>
<organism evidence="11 12">
    <name type="scientific">Blautia liquoris</name>
    <dbReference type="NCBI Taxonomy" id="2779518"/>
    <lineage>
        <taxon>Bacteria</taxon>
        <taxon>Bacillati</taxon>
        <taxon>Bacillota</taxon>
        <taxon>Clostridia</taxon>
        <taxon>Lachnospirales</taxon>
        <taxon>Lachnospiraceae</taxon>
        <taxon>Blautia</taxon>
    </lineage>
</organism>
<dbReference type="GO" id="GO:0004047">
    <property type="term" value="F:aminomethyltransferase activity"/>
    <property type="evidence" value="ECO:0007669"/>
    <property type="project" value="UniProtKB-UniRule"/>
</dbReference>
<evidence type="ECO:0000256" key="4">
    <source>
        <dbReference type="ARBA" id="ARBA00022679"/>
    </source>
</evidence>
<dbReference type="Pfam" id="PF01571">
    <property type="entry name" value="GCV_T"/>
    <property type="match status" value="1"/>
</dbReference>
<dbReference type="EC" id="2.1.2.10" evidence="2 7"/>
<name>A0A7M2RDK3_9FIRM</name>
<dbReference type="PIRSF" id="PIRSF006487">
    <property type="entry name" value="GcvT"/>
    <property type="match status" value="1"/>
</dbReference>
<comment type="catalytic activity">
    <reaction evidence="6 7">
        <text>N(6)-[(R)-S(8)-aminomethyldihydrolipoyl]-L-lysyl-[protein] + (6S)-5,6,7,8-tetrahydrofolate = N(6)-[(R)-dihydrolipoyl]-L-lysyl-[protein] + (6R)-5,10-methylene-5,6,7,8-tetrahydrofolate + NH4(+)</text>
        <dbReference type="Rhea" id="RHEA:16945"/>
        <dbReference type="Rhea" id="RHEA-COMP:10475"/>
        <dbReference type="Rhea" id="RHEA-COMP:10492"/>
        <dbReference type="ChEBI" id="CHEBI:15636"/>
        <dbReference type="ChEBI" id="CHEBI:28938"/>
        <dbReference type="ChEBI" id="CHEBI:57453"/>
        <dbReference type="ChEBI" id="CHEBI:83100"/>
        <dbReference type="ChEBI" id="CHEBI:83143"/>
        <dbReference type="EC" id="2.1.2.10"/>
    </reaction>
</comment>
<sequence length="362" mass="40617">MERKTPLYETHLKYHGKMSPFAGYLLPIQYKEGVIKEHNAVRNSAGIFDVSHMGEITCKGRDALKNLQWLLTNDFNGMTVGQARYSPMCKEDGTTVDDLIVYKREENDYFIVVNASNKDKDFTWMRDHSQGDVSFCDCSDQTAMIALQGPKALKILKKLTSDIPKKYYHAIFDAKVAGVLCMVSRTGYTGEDGFELYMESSYAPKMWEELLNAGHGEGLIPCGLGARDTLRLEAGMPLYGHEMSENINPVEAGLGFAVKMKKDDFIGKDHLPDKRALTRKRVGLKVTGRGIIRGNEEVYLNDKRIGFTTSGTYLPYLGYPAAMAILDTEYAIQNTRVTVNVRGRNVEAEVVPLPFYSRSSNE</sequence>
<dbReference type="FunFam" id="3.30.70.1400:FF:000001">
    <property type="entry name" value="Aminomethyltransferase"/>
    <property type="match status" value="1"/>
</dbReference>
<dbReference type="HAMAP" id="MF_00259">
    <property type="entry name" value="GcvT"/>
    <property type="match status" value="1"/>
</dbReference>
<gene>
    <name evidence="7 11" type="primary">gcvT</name>
    <name evidence="11" type="ORF">INP51_10265</name>
</gene>
<dbReference type="Proteomes" id="UP000593601">
    <property type="component" value="Chromosome"/>
</dbReference>
<dbReference type="PANTHER" id="PTHR43757:SF2">
    <property type="entry name" value="AMINOMETHYLTRANSFERASE, MITOCHONDRIAL"/>
    <property type="match status" value="1"/>
</dbReference>
<dbReference type="GO" id="GO:0032259">
    <property type="term" value="P:methylation"/>
    <property type="evidence" value="ECO:0007669"/>
    <property type="project" value="UniProtKB-KW"/>
</dbReference>
<keyword evidence="12" id="KW-1185">Reference proteome</keyword>
<dbReference type="KEGG" id="bliq:INP51_10265"/>
<evidence type="ECO:0000256" key="5">
    <source>
        <dbReference type="ARBA" id="ARBA00031395"/>
    </source>
</evidence>
<dbReference type="SUPFAM" id="SSF103025">
    <property type="entry name" value="Folate-binding domain"/>
    <property type="match status" value="1"/>
</dbReference>
<comment type="function">
    <text evidence="7">The glycine cleavage system catalyzes the degradation of glycine.</text>
</comment>
<evidence type="ECO:0000313" key="11">
    <source>
        <dbReference type="EMBL" id="QOV18399.1"/>
    </source>
</evidence>
<evidence type="ECO:0000256" key="7">
    <source>
        <dbReference type="HAMAP-Rule" id="MF_00259"/>
    </source>
</evidence>
<dbReference type="Pfam" id="PF08669">
    <property type="entry name" value="GCV_T_C"/>
    <property type="match status" value="1"/>
</dbReference>
<dbReference type="GO" id="GO:0008483">
    <property type="term" value="F:transaminase activity"/>
    <property type="evidence" value="ECO:0007669"/>
    <property type="project" value="UniProtKB-KW"/>
</dbReference>
<dbReference type="GO" id="GO:0005960">
    <property type="term" value="C:glycine cleavage complex"/>
    <property type="evidence" value="ECO:0007669"/>
    <property type="project" value="InterPro"/>
</dbReference>
<feature type="domain" description="GCVT N-terminal" evidence="9">
    <location>
        <begin position="7"/>
        <end position="262"/>
    </location>
</feature>
<dbReference type="NCBIfam" id="NF001567">
    <property type="entry name" value="PRK00389.1"/>
    <property type="match status" value="1"/>
</dbReference>
<evidence type="ECO:0000259" key="10">
    <source>
        <dbReference type="Pfam" id="PF08669"/>
    </source>
</evidence>
<proteinExistence type="inferred from homology"/>
<dbReference type="InterPro" id="IPR028896">
    <property type="entry name" value="GcvT/YgfZ/DmdA"/>
</dbReference>
<dbReference type="InterPro" id="IPR027266">
    <property type="entry name" value="TrmE/GcvT-like"/>
</dbReference>
<dbReference type="InterPro" id="IPR006222">
    <property type="entry name" value="GCVT_N"/>
</dbReference>
<reference evidence="11 12" key="1">
    <citation type="submission" date="2020-10" db="EMBL/GenBank/DDBJ databases">
        <title>Blautia liquoris sp.nov., isolated from the mud in a fermentation cellar used for the production of Chinese strong-flavoured liquor.</title>
        <authorList>
            <person name="Lu L."/>
        </authorList>
    </citation>
    <scope>NUCLEOTIDE SEQUENCE [LARGE SCALE GENOMIC DNA]</scope>
    <source>
        <strain evidence="11 12">LZLJ-3</strain>
    </source>
</reference>
<evidence type="ECO:0000256" key="6">
    <source>
        <dbReference type="ARBA" id="ARBA00047665"/>
    </source>
</evidence>
<feature type="domain" description="Aminomethyltransferase C-terminal" evidence="10">
    <location>
        <begin position="279"/>
        <end position="356"/>
    </location>
</feature>
<dbReference type="InterPro" id="IPR029043">
    <property type="entry name" value="GcvT/YgfZ_C"/>
</dbReference>
<comment type="similarity">
    <text evidence="1 7">Belongs to the GcvT family.</text>
</comment>
<dbReference type="Gene3D" id="4.10.1250.10">
    <property type="entry name" value="Aminomethyltransferase fragment"/>
    <property type="match status" value="1"/>
</dbReference>
<dbReference type="FunFam" id="4.10.1250.10:FF:000001">
    <property type="entry name" value="Aminomethyltransferase"/>
    <property type="match status" value="1"/>
</dbReference>
<dbReference type="RefSeq" id="WP_193734761.1">
    <property type="nucleotide sequence ID" value="NZ_CP063304.1"/>
</dbReference>
<dbReference type="InterPro" id="IPR013977">
    <property type="entry name" value="GcvT_C"/>
</dbReference>
<dbReference type="InterPro" id="IPR006223">
    <property type="entry name" value="GcvT"/>
</dbReference>
<dbReference type="NCBIfam" id="TIGR00528">
    <property type="entry name" value="gcvT"/>
    <property type="match status" value="1"/>
</dbReference>
<feature type="binding site" evidence="8">
    <location>
        <position position="195"/>
    </location>
    <ligand>
        <name>substrate</name>
    </ligand>
</feature>
<dbReference type="GO" id="GO:0005829">
    <property type="term" value="C:cytosol"/>
    <property type="evidence" value="ECO:0007669"/>
    <property type="project" value="TreeGrafter"/>
</dbReference>
<accession>A0A7M2RDK3</accession>
<evidence type="ECO:0000256" key="3">
    <source>
        <dbReference type="ARBA" id="ARBA00022576"/>
    </source>
</evidence>
<protein>
    <recommendedName>
        <fullName evidence="2 7">Aminomethyltransferase</fullName>
        <ecNumber evidence="2 7">2.1.2.10</ecNumber>
    </recommendedName>
    <alternativeName>
        <fullName evidence="5 7">Glycine cleavage system T protein</fullName>
    </alternativeName>
</protein>
<comment type="subunit">
    <text evidence="7">The glycine cleavage system is composed of four proteins: P, T, L and H.</text>
</comment>
<evidence type="ECO:0000256" key="1">
    <source>
        <dbReference type="ARBA" id="ARBA00008609"/>
    </source>
</evidence>
<evidence type="ECO:0000256" key="8">
    <source>
        <dbReference type="PIRSR" id="PIRSR006487-1"/>
    </source>
</evidence>
<dbReference type="InterPro" id="IPR022903">
    <property type="entry name" value="GcvT_bac"/>
</dbReference>
<evidence type="ECO:0000313" key="12">
    <source>
        <dbReference type="Proteomes" id="UP000593601"/>
    </source>
</evidence>
<dbReference type="GO" id="GO:0019464">
    <property type="term" value="P:glycine decarboxylation via glycine cleavage system"/>
    <property type="evidence" value="ECO:0007669"/>
    <property type="project" value="UniProtKB-UniRule"/>
</dbReference>
<keyword evidence="11" id="KW-0489">Methyltransferase</keyword>
<dbReference type="SUPFAM" id="SSF101790">
    <property type="entry name" value="Aminomethyltransferase beta-barrel domain"/>
    <property type="match status" value="1"/>
</dbReference>
<dbReference type="GO" id="GO:0008168">
    <property type="term" value="F:methyltransferase activity"/>
    <property type="evidence" value="ECO:0007669"/>
    <property type="project" value="UniProtKB-KW"/>
</dbReference>
<dbReference type="AlphaFoldDB" id="A0A7M2RDK3"/>
<evidence type="ECO:0000256" key="2">
    <source>
        <dbReference type="ARBA" id="ARBA00012616"/>
    </source>
</evidence>
<evidence type="ECO:0000259" key="9">
    <source>
        <dbReference type="Pfam" id="PF01571"/>
    </source>
</evidence>